<keyword evidence="3" id="KW-1185">Reference proteome</keyword>
<evidence type="ECO:0000313" key="2">
    <source>
        <dbReference type="EMBL" id="GBL75495.1"/>
    </source>
</evidence>
<feature type="region of interest" description="Disordered" evidence="1">
    <location>
        <begin position="65"/>
        <end position="86"/>
    </location>
</feature>
<name>A0A4Y2A859_ARAVE</name>
<gene>
    <name evidence="2" type="ORF">AVEN_194668_1</name>
</gene>
<dbReference type="EMBL" id="BGPR01000007">
    <property type="protein sequence ID" value="GBL75495.1"/>
    <property type="molecule type" value="Genomic_DNA"/>
</dbReference>
<evidence type="ECO:0000256" key="1">
    <source>
        <dbReference type="SAM" id="MobiDB-lite"/>
    </source>
</evidence>
<dbReference type="AlphaFoldDB" id="A0A4Y2A859"/>
<proteinExistence type="predicted"/>
<organism evidence="2 3">
    <name type="scientific">Araneus ventricosus</name>
    <name type="common">Orbweaver spider</name>
    <name type="synonym">Epeira ventricosa</name>
    <dbReference type="NCBI Taxonomy" id="182803"/>
    <lineage>
        <taxon>Eukaryota</taxon>
        <taxon>Metazoa</taxon>
        <taxon>Ecdysozoa</taxon>
        <taxon>Arthropoda</taxon>
        <taxon>Chelicerata</taxon>
        <taxon>Arachnida</taxon>
        <taxon>Araneae</taxon>
        <taxon>Araneomorphae</taxon>
        <taxon>Entelegynae</taxon>
        <taxon>Araneoidea</taxon>
        <taxon>Araneidae</taxon>
        <taxon>Araneus</taxon>
    </lineage>
</organism>
<accession>A0A4Y2A859</accession>
<dbReference type="Proteomes" id="UP000499080">
    <property type="component" value="Unassembled WGS sequence"/>
</dbReference>
<sequence>MLNGKKESFTGSQVNDPDLVEHFGDERSCLEFQDLLSYLCWKQKFRKPSREFYVTSHPVGKGSWWPSGRASSSVAEGSRLKPDSTEDPPCMWACCTLNHA</sequence>
<evidence type="ECO:0000313" key="3">
    <source>
        <dbReference type="Proteomes" id="UP000499080"/>
    </source>
</evidence>
<reference evidence="2 3" key="1">
    <citation type="journal article" date="2019" name="Sci. Rep.">
        <title>Orb-weaving spider Araneus ventricosus genome elucidates the spidroin gene catalogue.</title>
        <authorList>
            <person name="Kono N."/>
            <person name="Nakamura H."/>
            <person name="Ohtoshi R."/>
            <person name="Moran D.A.P."/>
            <person name="Shinohara A."/>
            <person name="Yoshida Y."/>
            <person name="Fujiwara M."/>
            <person name="Mori M."/>
            <person name="Tomita M."/>
            <person name="Arakawa K."/>
        </authorList>
    </citation>
    <scope>NUCLEOTIDE SEQUENCE [LARGE SCALE GENOMIC DNA]</scope>
</reference>
<comment type="caution">
    <text evidence="2">The sequence shown here is derived from an EMBL/GenBank/DDBJ whole genome shotgun (WGS) entry which is preliminary data.</text>
</comment>
<protein>
    <submittedName>
        <fullName evidence="2">Uncharacterized protein</fullName>
    </submittedName>
</protein>